<reference evidence="8 9" key="1">
    <citation type="submission" date="2022-01" db="EMBL/GenBank/DDBJ databases">
        <authorList>
            <person name="Xiong W."/>
            <person name="Schranz E."/>
        </authorList>
    </citation>
    <scope>NUCLEOTIDE SEQUENCE [LARGE SCALE GENOMIC DNA]</scope>
</reference>
<dbReference type="Pfam" id="PF17800">
    <property type="entry name" value="NPL"/>
    <property type="match status" value="1"/>
</dbReference>
<evidence type="ECO:0000313" key="8">
    <source>
        <dbReference type="EMBL" id="CAH1421961.1"/>
    </source>
</evidence>
<gene>
    <name evidence="8" type="ORF">LVIROSA_LOCUS9328</name>
</gene>
<feature type="chain" id="PRO_5043459929" description="peptidylprolyl isomerase" evidence="6">
    <location>
        <begin position="30"/>
        <end position="336"/>
    </location>
</feature>
<dbReference type="InterPro" id="IPR036824">
    <property type="entry name" value="Nucleoplasmin_core_dom_sf"/>
</dbReference>
<comment type="catalytic activity">
    <reaction evidence="1">
        <text>[protein]-peptidylproline (omega=180) = [protein]-peptidylproline (omega=0)</text>
        <dbReference type="Rhea" id="RHEA:16237"/>
        <dbReference type="Rhea" id="RHEA-COMP:10747"/>
        <dbReference type="Rhea" id="RHEA-COMP:10748"/>
        <dbReference type="ChEBI" id="CHEBI:83833"/>
        <dbReference type="ChEBI" id="CHEBI:83834"/>
        <dbReference type="EC" id="5.2.1.8"/>
    </reaction>
</comment>
<keyword evidence="4" id="KW-0413">Isomerase</keyword>
<dbReference type="EMBL" id="CAKMRJ010001112">
    <property type="protein sequence ID" value="CAH1421961.1"/>
    <property type="molecule type" value="Genomic_DNA"/>
</dbReference>
<feature type="region of interest" description="Disordered" evidence="5">
    <location>
        <begin position="291"/>
        <end position="336"/>
    </location>
</feature>
<feature type="compositionally biased region" description="Polar residues" evidence="5">
    <location>
        <begin position="257"/>
        <end position="266"/>
    </location>
</feature>
<evidence type="ECO:0000256" key="6">
    <source>
        <dbReference type="SAM" id="SignalP"/>
    </source>
</evidence>
<dbReference type="SUPFAM" id="SSF69203">
    <property type="entry name" value="Nucleoplasmin-like core domain"/>
    <property type="match status" value="1"/>
</dbReference>
<dbReference type="AlphaFoldDB" id="A0AAU9M8W4"/>
<evidence type="ECO:0000256" key="1">
    <source>
        <dbReference type="ARBA" id="ARBA00000971"/>
    </source>
</evidence>
<keyword evidence="9" id="KW-1185">Reference proteome</keyword>
<evidence type="ECO:0000313" key="9">
    <source>
        <dbReference type="Proteomes" id="UP001157418"/>
    </source>
</evidence>
<feature type="compositionally biased region" description="Basic residues" evidence="5">
    <location>
        <begin position="295"/>
        <end position="324"/>
    </location>
</feature>
<dbReference type="GO" id="GO:0003755">
    <property type="term" value="F:peptidyl-prolyl cis-trans isomerase activity"/>
    <property type="evidence" value="ECO:0007669"/>
    <property type="project" value="UniProtKB-KW"/>
</dbReference>
<dbReference type="PANTHER" id="PTHR43811:SF48">
    <property type="entry name" value="PEPTIDYL-PROLYL CIS-TRANS ISOMERASE FKBP43"/>
    <property type="match status" value="1"/>
</dbReference>
<dbReference type="EC" id="5.2.1.8" evidence="2"/>
<name>A0AAU9M8W4_9ASTR</name>
<proteinExistence type="predicted"/>
<evidence type="ECO:0000256" key="3">
    <source>
        <dbReference type="ARBA" id="ARBA00023110"/>
    </source>
</evidence>
<protein>
    <recommendedName>
        <fullName evidence="2">peptidylprolyl isomerase</fullName>
        <ecNumber evidence="2">5.2.1.8</ecNumber>
    </recommendedName>
</protein>
<keyword evidence="3" id="KW-0697">Rotamase</keyword>
<feature type="domain" description="Nucleoplasmin-like" evidence="7">
    <location>
        <begin position="67"/>
        <end position="163"/>
    </location>
</feature>
<dbReference type="PANTHER" id="PTHR43811">
    <property type="entry name" value="FKBP-TYPE PEPTIDYL-PROLYL CIS-TRANS ISOMERASE FKPA"/>
    <property type="match status" value="1"/>
</dbReference>
<evidence type="ECO:0000256" key="4">
    <source>
        <dbReference type="ARBA" id="ARBA00023235"/>
    </source>
</evidence>
<accession>A0AAU9M8W4</accession>
<organism evidence="8 9">
    <name type="scientific">Lactuca virosa</name>
    <dbReference type="NCBI Taxonomy" id="75947"/>
    <lineage>
        <taxon>Eukaryota</taxon>
        <taxon>Viridiplantae</taxon>
        <taxon>Streptophyta</taxon>
        <taxon>Embryophyta</taxon>
        <taxon>Tracheophyta</taxon>
        <taxon>Spermatophyta</taxon>
        <taxon>Magnoliopsida</taxon>
        <taxon>eudicotyledons</taxon>
        <taxon>Gunneridae</taxon>
        <taxon>Pentapetalae</taxon>
        <taxon>asterids</taxon>
        <taxon>campanulids</taxon>
        <taxon>Asterales</taxon>
        <taxon>Asteraceae</taxon>
        <taxon>Cichorioideae</taxon>
        <taxon>Cichorieae</taxon>
        <taxon>Lactucinae</taxon>
        <taxon>Lactuca</taxon>
    </lineage>
</organism>
<sequence length="336" mass="38319">MPINPYAFQHCCFFPFLVLVCCEFPRALRQNSERKGWTSHFFLFPPKNTRFKLIPKPVPHSPTQMAFWGVYLKPNEPYTLRYDDDAVPKRLRITQATLGDATRNSPARSIVRCSIGDKPAIAICSLSVKEMTCCQLDLEFEEPQTVIFSVMGPRGVYLAGYLIVPPAPTSHHHAFCHEEKKKAPASMENAGCSDAHELDSNKTDPIKDSTTAQITDINHCDKIMNGGKRSLKCYSGNEIGKDDNQDPRFGSHKKYINRQQPPGSSNEDGEKSSALKLFSVFGRFLEEKSRDAIEKKKKKRRNMKWKLRTPNKTKEKEKKHKRSKFSVEDNSFGKMK</sequence>
<keyword evidence="6" id="KW-0732">Signal</keyword>
<evidence type="ECO:0000259" key="7">
    <source>
        <dbReference type="Pfam" id="PF17800"/>
    </source>
</evidence>
<dbReference type="Proteomes" id="UP001157418">
    <property type="component" value="Unassembled WGS sequence"/>
</dbReference>
<feature type="signal peptide" evidence="6">
    <location>
        <begin position="1"/>
        <end position="29"/>
    </location>
</feature>
<evidence type="ECO:0000256" key="5">
    <source>
        <dbReference type="SAM" id="MobiDB-lite"/>
    </source>
</evidence>
<dbReference type="Gene3D" id="2.60.120.340">
    <property type="entry name" value="Nucleoplasmin core domain"/>
    <property type="match status" value="1"/>
</dbReference>
<feature type="region of interest" description="Disordered" evidence="5">
    <location>
        <begin position="187"/>
        <end position="207"/>
    </location>
</feature>
<comment type="caution">
    <text evidence="8">The sequence shown here is derived from an EMBL/GenBank/DDBJ whole genome shotgun (WGS) entry which is preliminary data.</text>
</comment>
<evidence type="ECO:0000256" key="2">
    <source>
        <dbReference type="ARBA" id="ARBA00013194"/>
    </source>
</evidence>
<feature type="region of interest" description="Disordered" evidence="5">
    <location>
        <begin position="236"/>
        <end position="271"/>
    </location>
</feature>
<feature type="compositionally biased region" description="Basic and acidic residues" evidence="5">
    <location>
        <begin position="194"/>
        <end position="207"/>
    </location>
</feature>
<dbReference type="InterPro" id="IPR041232">
    <property type="entry name" value="NPL"/>
</dbReference>